<dbReference type="PANTHER" id="PTHR19139">
    <property type="entry name" value="AQUAPORIN TRANSPORTER"/>
    <property type="match status" value="1"/>
</dbReference>
<feature type="transmembrane region" description="Helical" evidence="10">
    <location>
        <begin position="267"/>
        <end position="290"/>
    </location>
</feature>
<evidence type="ECO:0000256" key="9">
    <source>
        <dbReference type="SAM" id="MobiDB-lite"/>
    </source>
</evidence>
<evidence type="ECO:0000313" key="12">
    <source>
        <dbReference type="Proteomes" id="UP000824998"/>
    </source>
</evidence>
<evidence type="ECO:0000256" key="4">
    <source>
        <dbReference type="ARBA" id="ARBA00022475"/>
    </source>
</evidence>
<feature type="compositionally biased region" description="Low complexity" evidence="9">
    <location>
        <begin position="26"/>
        <end position="37"/>
    </location>
</feature>
<dbReference type="OrthoDB" id="3222at2759"/>
<evidence type="ECO:0000256" key="6">
    <source>
        <dbReference type="ARBA" id="ARBA00022989"/>
    </source>
</evidence>
<feature type="transmembrane region" description="Helical" evidence="10">
    <location>
        <begin position="233"/>
        <end position="255"/>
    </location>
</feature>
<evidence type="ECO:0000256" key="3">
    <source>
        <dbReference type="ARBA" id="ARBA00022448"/>
    </source>
</evidence>
<dbReference type="InterPro" id="IPR022357">
    <property type="entry name" value="MIP_CS"/>
</dbReference>
<sequence>MSSTRRPQSDMEKALHHAQASNNGTSSSSSPSRPIAPSKHRYKATTQPFIGRLGGNQDFALDGTDSENASKIKSVPDAAPCMPLRDQMDLNGFRSPGLWKAAVLEGMGTMLLNFTTIYINISPAEPPPERPSPRFGTFNNATFIGPLVGGLTSWLLVTLFTYTFGALTGAHLNPAITMATFFARLCTLPRMILYVSFQTGSSALAGLLIRAAYGTRFFKTGGCWLVTSEVSVSSAFVIELMTCTTLLFLAFGVGLDPRQKAVIGPSLGPVLVGLTVGVLSFGIGFGRYGFGGASVNPARCFGAFVGSRFPGWHWINWCVFIPRRPTFVPAVTDTGKRR</sequence>
<evidence type="ECO:0000256" key="5">
    <source>
        <dbReference type="ARBA" id="ARBA00022692"/>
    </source>
</evidence>
<evidence type="ECO:0000256" key="7">
    <source>
        <dbReference type="ARBA" id="ARBA00023136"/>
    </source>
</evidence>
<keyword evidence="3 8" id="KW-0813">Transport</keyword>
<dbReference type="EMBL" id="MU251750">
    <property type="protein sequence ID" value="KAG9229600.1"/>
    <property type="molecule type" value="Genomic_DNA"/>
</dbReference>
<reference evidence="11" key="1">
    <citation type="journal article" date="2021" name="IMA Fungus">
        <title>Genomic characterization of three marine fungi, including Emericellopsis atlantica sp. nov. with signatures of a generalist lifestyle and marine biomass degradation.</title>
        <authorList>
            <person name="Hagestad O.C."/>
            <person name="Hou L."/>
            <person name="Andersen J.H."/>
            <person name="Hansen E.H."/>
            <person name="Altermark B."/>
            <person name="Li C."/>
            <person name="Kuhnert E."/>
            <person name="Cox R.J."/>
            <person name="Crous P.W."/>
            <person name="Spatafora J.W."/>
            <person name="Lail K."/>
            <person name="Amirebrahimi M."/>
            <person name="Lipzen A."/>
            <person name="Pangilinan J."/>
            <person name="Andreopoulos W."/>
            <person name="Hayes R.D."/>
            <person name="Ng V."/>
            <person name="Grigoriev I.V."/>
            <person name="Jackson S.A."/>
            <person name="Sutton T.D.S."/>
            <person name="Dobson A.D.W."/>
            <person name="Rama T."/>
        </authorList>
    </citation>
    <scope>NUCLEOTIDE SEQUENCE</scope>
    <source>
        <strain evidence="11">TRa018bII</strain>
    </source>
</reference>
<comment type="caution">
    <text evidence="11">The sequence shown here is derived from an EMBL/GenBank/DDBJ whole genome shotgun (WGS) entry which is preliminary data.</text>
</comment>
<gene>
    <name evidence="11" type="ORF">BJ875DRAFT_445819</name>
</gene>
<dbReference type="AlphaFoldDB" id="A0A9P7Y9G1"/>
<evidence type="ECO:0000256" key="8">
    <source>
        <dbReference type="RuleBase" id="RU000477"/>
    </source>
</evidence>
<dbReference type="InterPro" id="IPR023271">
    <property type="entry name" value="Aquaporin-like"/>
</dbReference>
<dbReference type="PROSITE" id="PS00221">
    <property type="entry name" value="MIP"/>
    <property type="match status" value="1"/>
</dbReference>
<name>A0A9P7Y9G1_9HELO</name>
<keyword evidence="6 10" id="KW-1133">Transmembrane helix</keyword>
<dbReference type="SUPFAM" id="SSF81338">
    <property type="entry name" value="Aquaporin-like"/>
    <property type="match status" value="1"/>
</dbReference>
<dbReference type="Gene3D" id="1.20.1080.10">
    <property type="entry name" value="Glycerol uptake facilitator protein"/>
    <property type="match status" value="1"/>
</dbReference>
<dbReference type="GO" id="GO:0015250">
    <property type="term" value="F:water channel activity"/>
    <property type="evidence" value="ECO:0007669"/>
    <property type="project" value="TreeGrafter"/>
</dbReference>
<evidence type="ECO:0000256" key="1">
    <source>
        <dbReference type="ARBA" id="ARBA00004651"/>
    </source>
</evidence>
<dbReference type="PRINTS" id="PR00783">
    <property type="entry name" value="MINTRINSICP"/>
</dbReference>
<keyword evidence="4" id="KW-1003">Cell membrane</keyword>
<organism evidence="11 12">
    <name type="scientific">Amylocarpus encephaloides</name>
    <dbReference type="NCBI Taxonomy" id="45428"/>
    <lineage>
        <taxon>Eukaryota</taxon>
        <taxon>Fungi</taxon>
        <taxon>Dikarya</taxon>
        <taxon>Ascomycota</taxon>
        <taxon>Pezizomycotina</taxon>
        <taxon>Leotiomycetes</taxon>
        <taxon>Helotiales</taxon>
        <taxon>Helotiales incertae sedis</taxon>
        <taxon>Amylocarpus</taxon>
    </lineage>
</organism>
<comment type="subcellular location">
    <subcellularLocation>
        <location evidence="1">Cell membrane</location>
        <topology evidence="1">Multi-pass membrane protein</topology>
    </subcellularLocation>
</comment>
<feature type="transmembrane region" description="Helical" evidence="10">
    <location>
        <begin position="141"/>
        <end position="170"/>
    </location>
</feature>
<dbReference type="InterPro" id="IPR000425">
    <property type="entry name" value="MIP"/>
</dbReference>
<evidence type="ECO:0000313" key="11">
    <source>
        <dbReference type="EMBL" id="KAG9229600.1"/>
    </source>
</evidence>
<keyword evidence="7 10" id="KW-0472">Membrane</keyword>
<feature type="transmembrane region" description="Helical" evidence="10">
    <location>
        <begin position="191"/>
        <end position="213"/>
    </location>
</feature>
<feature type="region of interest" description="Disordered" evidence="9">
    <location>
        <begin position="1"/>
        <end position="78"/>
    </location>
</feature>
<comment type="similarity">
    <text evidence="2 8">Belongs to the MIP/aquaporin (TC 1.A.8) family.</text>
</comment>
<protein>
    <submittedName>
        <fullName evidence="11">Aquaporin-like protein</fullName>
    </submittedName>
</protein>
<dbReference type="InterPro" id="IPR034294">
    <property type="entry name" value="Aquaporin_transptr"/>
</dbReference>
<keyword evidence="5 8" id="KW-0812">Transmembrane</keyword>
<feature type="transmembrane region" description="Helical" evidence="10">
    <location>
        <begin position="98"/>
        <end position="121"/>
    </location>
</feature>
<dbReference type="PANTHER" id="PTHR19139:SF199">
    <property type="entry name" value="MIP17260P"/>
    <property type="match status" value="1"/>
</dbReference>
<dbReference type="Pfam" id="PF00230">
    <property type="entry name" value="MIP"/>
    <property type="match status" value="1"/>
</dbReference>
<keyword evidence="12" id="KW-1185">Reference proteome</keyword>
<evidence type="ECO:0000256" key="2">
    <source>
        <dbReference type="ARBA" id="ARBA00006175"/>
    </source>
</evidence>
<dbReference type="GO" id="GO:0005886">
    <property type="term" value="C:plasma membrane"/>
    <property type="evidence" value="ECO:0007669"/>
    <property type="project" value="UniProtKB-SubCell"/>
</dbReference>
<dbReference type="Proteomes" id="UP000824998">
    <property type="component" value="Unassembled WGS sequence"/>
</dbReference>
<evidence type="ECO:0000256" key="10">
    <source>
        <dbReference type="SAM" id="Phobius"/>
    </source>
</evidence>
<proteinExistence type="inferred from homology"/>
<accession>A0A9P7Y9G1</accession>